<keyword evidence="2" id="KW-1185">Reference proteome</keyword>
<dbReference type="EMBL" id="JACOIK010000004">
    <property type="protein sequence ID" value="MBD1432356.1"/>
    <property type="molecule type" value="Genomic_DNA"/>
</dbReference>
<evidence type="ECO:0008006" key="3">
    <source>
        <dbReference type="Google" id="ProtNLM"/>
    </source>
</evidence>
<organism evidence="1 2">
    <name type="scientific">Sphingobacterium micropteri</name>
    <dbReference type="NCBI Taxonomy" id="2763501"/>
    <lineage>
        <taxon>Bacteria</taxon>
        <taxon>Pseudomonadati</taxon>
        <taxon>Bacteroidota</taxon>
        <taxon>Sphingobacteriia</taxon>
        <taxon>Sphingobacteriales</taxon>
        <taxon>Sphingobacteriaceae</taxon>
        <taxon>Sphingobacterium</taxon>
    </lineage>
</organism>
<dbReference type="InterPro" id="IPR010982">
    <property type="entry name" value="Lambda_DNA-bd_dom_sf"/>
</dbReference>
<evidence type="ECO:0000313" key="2">
    <source>
        <dbReference type="Proteomes" id="UP000602759"/>
    </source>
</evidence>
<comment type="caution">
    <text evidence="1">The sequence shown here is derived from an EMBL/GenBank/DDBJ whole genome shotgun (WGS) entry which is preliminary data.</text>
</comment>
<dbReference type="Proteomes" id="UP000602759">
    <property type="component" value="Unassembled WGS sequence"/>
</dbReference>
<accession>A0ABR7YM00</accession>
<protein>
    <recommendedName>
        <fullName evidence="3">HTH cro/C1-type domain-containing protein</fullName>
    </recommendedName>
</protein>
<evidence type="ECO:0000313" key="1">
    <source>
        <dbReference type="EMBL" id="MBD1432356.1"/>
    </source>
</evidence>
<reference evidence="1 2" key="1">
    <citation type="submission" date="2020-08" db="EMBL/GenBank/DDBJ databases">
        <title>Sphingobacterium sp. DN00404 isolated from aquaculture water.</title>
        <authorList>
            <person name="Zhang M."/>
        </authorList>
    </citation>
    <scope>NUCLEOTIDE SEQUENCE [LARGE SCALE GENOMIC DNA]</scope>
    <source>
        <strain evidence="1 2">DN00404</strain>
    </source>
</reference>
<dbReference type="RefSeq" id="WP_190993387.1">
    <property type="nucleotide sequence ID" value="NZ_JACOIK010000004.1"/>
</dbReference>
<dbReference type="Gene3D" id="1.10.260.40">
    <property type="entry name" value="lambda repressor-like DNA-binding domains"/>
    <property type="match status" value="1"/>
</dbReference>
<sequence>MDIQKLIENIDKEKFAIKFQVHREISGISTKEAAVKLNVEENEIVAIENANGKITPELVKNTAVLFKTDVSSLLSSSTNLSHFEHVYSSPINSTFHTFKSTDEKQSEAILLLIDNVTSMSNRITELLEQK</sequence>
<dbReference type="SUPFAM" id="SSF47413">
    <property type="entry name" value="lambda repressor-like DNA-binding domains"/>
    <property type="match status" value="1"/>
</dbReference>
<name>A0ABR7YM00_9SPHI</name>
<proteinExistence type="predicted"/>
<gene>
    <name evidence="1" type="ORF">H8B06_05930</name>
</gene>